<feature type="binding site" evidence="7">
    <location>
        <position position="125"/>
    </location>
    <ligand>
        <name>Fe-coproporphyrin III</name>
        <dbReference type="ChEBI" id="CHEBI:68438"/>
    </ligand>
</feature>
<dbReference type="UniPathway" id="UPA00252"/>
<keyword evidence="7" id="KW-0479">Metal-binding</keyword>
<evidence type="ECO:0000256" key="1">
    <source>
        <dbReference type="ARBA" id="ARBA00004744"/>
    </source>
</evidence>
<evidence type="ECO:0000256" key="6">
    <source>
        <dbReference type="ARBA" id="ARBA00024536"/>
    </source>
</evidence>
<dbReference type="EMBL" id="BAFE01000089">
    <property type="protein sequence ID" value="GAB49438.1"/>
    <property type="molecule type" value="Genomic_DNA"/>
</dbReference>
<evidence type="ECO:0000256" key="5">
    <source>
        <dbReference type="ARBA" id="ARBA00023244"/>
    </source>
</evidence>
<dbReference type="RefSeq" id="WP_009483281.1">
    <property type="nucleotide sequence ID" value="NZ_BAFE01000089.1"/>
</dbReference>
<feature type="compositionally biased region" description="Low complexity" evidence="9">
    <location>
        <begin position="395"/>
        <end position="416"/>
    </location>
</feature>
<evidence type="ECO:0000313" key="11">
    <source>
        <dbReference type="Proteomes" id="UP000004367"/>
    </source>
</evidence>
<name>H5UUN0_9MICO</name>
<keyword evidence="11" id="KW-1185">Reference proteome</keyword>
<dbReference type="Gene3D" id="3.40.50.1400">
    <property type="match status" value="2"/>
</dbReference>
<comment type="caution">
    <text evidence="7">Lacks conserved residue(s) required for the propagation of feature annotation.</text>
</comment>
<reference evidence="10 11" key="1">
    <citation type="submission" date="2012-02" db="EMBL/GenBank/DDBJ databases">
        <title>Whole genome shotgun sequence of Mobilicoccus pelagius NBRC 104925.</title>
        <authorList>
            <person name="Yoshida Y."/>
            <person name="Hosoyama A."/>
            <person name="Tsuchikane K."/>
            <person name="Katsumata H."/>
            <person name="Yamazaki S."/>
            <person name="Fujita N."/>
        </authorList>
    </citation>
    <scope>NUCLEOTIDE SEQUENCE [LARGE SCALE GENOMIC DNA]</scope>
    <source>
        <strain evidence="10 11">NBRC 104925</strain>
    </source>
</reference>
<evidence type="ECO:0000256" key="3">
    <source>
        <dbReference type="ARBA" id="ARBA00023133"/>
    </source>
</evidence>
<gene>
    <name evidence="10" type="primary">hemH</name>
    <name evidence="7" type="synonym">cpfC</name>
    <name evidence="10" type="ORF">MOPEL_130_00450</name>
</gene>
<protein>
    <recommendedName>
        <fullName evidence="7">Coproporphyrin III ferrochelatase</fullName>
        <ecNumber evidence="7">4.99.1.9</ecNumber>
    </recommendedName>
</protein>
<comment type="function">
    <text evidence="7">Involved in coproporphyrin-dependent heme b biosynthesis. Catalyzes the insertion of ferrous iron into coproporphyrin III to form Fe-coproporphyrin III.</text>
</comment>
<accession>H5UUN0</accession>
<dbReference type="InterPro" id="IPR001015">
    <property type="entry name" value="Ferrochelatase"/>
</dbReference>
<feature type="binding site" evidence="7">
    <location>
        <position position="56"/>
    </location>
    <ligand>
        <name>Fe-coproporphyrin III</name>
        <dbReference type="ChEBI" id="CHEBI:68438"/>
    </ligand>
</feature>
<dbReference type="Pfam" id="PF00762">
    <property type="entry name" value="Ferrochelatase"/>
    <property type="match status" value="1"/>
</dbReference>
<dbReference type="GO" id="GO:0005737">
    <property type="term" value="C:cytoplasm"/>
    <property type="evidence" value="ECO:0007669"/>
    <property type="project" value="UniProtKB-SubCell"/>
</dbReference>
<dbReference type="EC" id="4.99.1.9" evidence="7"/>
<dbReference type="CDD" id="cd00419">
    <property type="entry name" value="Ferrochelatase_C"/>
    <property type="match status" value="1"/>
</dbReference>
<dbReference type="InterPro" id="IPR033644">
    <property type="entry name" value="Ferrochelatase_C"/>
</dbReference>
<keyword evidence="2 7" id="KW-0408">Iron</keyword>
<sequence length="423" mass="44025">MNALAPYDAVLLLSFGGPEGPEEVLPFLRHVTGGRGIPDGRLAEVAHHYDIRGGVSPINGENRRLVAALEAQLAERGESLPILWGNRHAAPFTADALREARERGLTRLVALVTSAYPSYSGCRQYRQDLADSMVELGLDLTAEGGRDGGGTLVVDKVRPYADHPGFVEAVASRTVAAVQDFLAAHELARPHLAFVTHSIPTAMAGASGPAGDEYVRRHEEIAELVTAAVREALAGTTAADALDMSLVYCSRSGPPHQPWLEPDICDHLRDLADAGVDGVVVSPIGFVADHMEVVHDLDTEAAEVAADLGIAFVRVPTVRDDPAFVIALADLLEERAAEARGEDVSPATVSPSGALPSLCVPGCCPDLRPGGPRPALCGVDSPGPADDTDPGPGGAATSSRTPSSAAGAPATACPTPLSTKENR</sequence>
<dbReference type="eggNOG" id="COG0276">
    <property type="taxonomic scope" value="Bacteria"/>
</dbReference>
<dbReference type="PANTHER" id="PTHR11108">
    <property type="entry name" value="FERROCHELATASE"/>
    <property type="match status" value="1"/>
</dbReference>
<evidence type="ECO:0000256" key="7">
    <source>
        <dbReference type="HAMAP-Rule" id="MF_00323"/>
    </source>
</evidence>
<dbReference type="PANTHER" id="PTHR11108:SF1">
    <property type="entry name" value="FERROCHELATASE, MITOCHONDRIAL"/>
    <property type="match status" value="1"/>
</dbReference>
<keyword evidence="4 7" id="KW-0456">Lyase</keyword>
<comment type="subcellular location">
    <subcellularLocation>
        <location evidence="7">Cytoplasm</location>
    </subcellularLocation>
</comment>
<comment type="catalytic activity">
    <reaction evidence="6">
        <text>Fe-coproporphyrin III + 2 H(+) = coproporphyrin III + Fe(2+)</text>
        <dbReference type="Rhea" id="RHEA:49572"/>
        <dbReference type="ChEBI" id="CHEBI:15378"/>
        <dbReference type="ChEBI" id="CHEBI:29033"/>
        <dbReference type="ChEBI" id="CHEBI:68438"/>
        <dbReference type="ChEBI" id="CHEBI:131725"/>
        <dbReference type="EC" id="4.99.1.9"/>
    </reaction>
    <physiologicalReaction direction="right-to-left" evidence="6">
        <dbReference type="Rhea" id="RHEA:49574"/>
    </physiologicalReaction>
</comment>
<evidence type="ECO:0000313" key="10">
    <source>
        <dbReference type="EMBL" id="GAB49438.1"/>
    </source>
</evidence>
<evidence type="ECO:0000256" key="2">
    <source>
        <dbReference type="ARBA" id="ARBA00023004"/>
    </source>
</evidence>
<dbReference type="CDD" id="cd03411">
    <property type="entry name" value="Ferrochelatase_N"/>
    <property type="match status" value="1"/>
</dbReference>
<dbReference type="GO" id="GO:0046872">
    <property type="term" value="F:metal ion binding"/>
    <property type="evidence" value="ECO:0007669"/>
    <property type="project" value="UniProtKB-KW"/>
</dbReference>
<dbReference type="SUPFAM" id="SSF53800">
    <property type="entry name" value="Chelatase"/>
    <property type="match status" value="1"/>
</dbReference>
<dbReference type="STRING" id="1089455.MOPEL_130_00450"/>
<evidence type="ECO:0000256" key="4">
    <source>
        <dbReference type="ARBA" id="ARBA00023239"/>
    </source>
</evidence>
<dbReference type="GO" id="GO:0004325">
    <property type="term" value="F:ferrochelatase activity"/>
    <property type="evidence" value="ECO:0007669"/>
    <property type="project" value="UniProtKB-UniRule"/>
</dbReference>
<dbReference type="GO" id="GO:0006783">
    <property type="term" value="P:heme biosynthetic process"/>
    <property type="evidence" value="ECO:0007669"/>
    <property type="project" value="UniProtKB-UniRule"/>
</dbReference>
<proteinExistence type="inferred from homology"/>
<evidence type="ECO:0000256" key="8">
    <source>
        <dbReference type="RuleBase" id="RU004185"/>
    </source>
</evidence>
<keyword evidence="3 7" id="KW-0350">Heme biosynthesis</keyword>
<comment type="pathway">
    <text evidence="1 7">Porphyrin-containing compound metabolism; protoheme biosynthesis.</text>
</comment>
<dbReference type="HAMAP" id="MF_00323">
    <property type="entry name" value="Ferrochelatase"/>
    <property type="match status" value="1"/>
</dbReference>
<organism evidence="10 11">
    <name type="scientific">Mobilicoccus pelagius NBRC 104925</name>
    <dbReference type="NCBI Taxonomy" id="1089455"/>
    <lineage>
        <taxon>Bacteria</taxon>
        <taxon>Bacillati</taxon>
        <taxon>Actinomycetota</taxon>
        <taxon>Actinomycetes</taxon>
        <taxon>Micrococcales</taxon>
        <taxon>Dermatophilaceae</taxon>
        <taxon>Mobilicoccus</taxon>
    </lineage>
</organism>
<comment type="caution">
    <text evidence="10">The sequence shown here is derived from an EMBL/GenBank/DDBJ whole genome shotgun (WGS) entry which is preliminary data.</text>
</comment>
<feature type="binding site" evidence="7">
    <location>
        <position position="197"/>
    </location>
    <ligand>
        <name>Fe(2+)</name>
        <dbReference type="ChEBI" id="CHEBI:29033"/>
    </ligand>
</feature>
<feature type="region of interest" description="Disordered" evidence="9">
    <location>
        <begin position="375"/>
        <end position="423"/>
    </location>
</feature>
<keyword evidence="5 7" id="KW-0627">Porphyrin biosynthesis</keyword>
<dbReference type="Proteomes" id="UP000004367">
    <property type="component" value="Unassembled WGS sequence"/>
</dbReference>
<evidence type="ECO:0000256" key="9">
    <source>
        <dbReference type="SAM" id="MobiDB-lite"/>
    </source>
</evidence>
<dbReference type="AlphaFoldDB" id="H5UUN0"/>
<dbReference type="InterPro" id="IPR033659">
    <property type="entry name" value="Ferrochelatase_N"/>
</dbReference>
<keyword evidence="7" id="KW-0963">Cytoplasm</keyword>
<comment type="similarity">
    <text evidence="7 8">Belongs to the ferrochelatase family.</text>
</comment>
<feature type="binding site" evidence="7">
    <location>
        <position position="292"/>
    </location>
    <ligand>
        <name>Fe(2+)</name>
        <dbReference type="ChEBI" id="CHEBI:29033"/>
    </ligand>
</feature>